<dbReference type="InterPro" id="IPR000835">
    <property type="entry name" value="HTH_MarR-typ"/>
</dbReference>
<dbReference type="Proteomes" id="UP001596060">
    <property type="component" value="Unassembled WGS sequence"/>
</dbReference>
<dbReference type="EMBL" id="JBHSLU010000047">
    <property type="protein sequence ID" value="MFC5506647.1"/>
    <property type="molecule type" value="Genomic_DNA"/>
</dbReference>
<feature type="domain" description="HTH marR-type" evidence="1">
    <location>
        <begin position="29"/>
        <end position="63"/>
    </location>
</feature>
<dbReference type="RefSeq" id="WP_377817241.1">
    <property type="nucleotide sequence ID" value="NZ_JBHSLU010000047.1"/>
</dbReference>
<dbReference type="SUPFAM" id="SSF46785">
    <property type="entry name" value="Winged helix' DNA-binding domain"/>
    <property type="match status" value="1"/>
</dbReference>
<dbReference type="Pfam" id="PF12802">
    <property type="entry name" value="MarR_2"/>
    <property type="match status" value="1"/>
</dbReference>
<dbReference type="InterPro" id="IPR036388">
    <property type="entry name" value="WH-like_DNA-bd_sf"/>
</dbReference>
<reference evidence="3" key="1">
    <citation type="journal article" date="2019" name="Int. J. Syst. Evol. Microbiol.">
        <title>The Global Catalogue of Microorganisms (GCM) 10K type strain sequencing project: providing services to taxonomists for standard genome sequencing and annotation.</title>
        <authorList>
            <consortium name="The Broad Institute Genomics Platform"/>
            <consortium name="The Broad Institute Genome Sequencing Center for Infectious Disease"/>
            <person name="Wu L."/>
            <person name="Ma J."/>
        </authorList>
    </citation>
    <scope>NUCLEOTIDE SEQUENCE [LARGE SCALE GENOMIC DNA]</scope>
    <source>
        <strain evidence="3">CCUG 43117</strain>
    </source>
</reference>
<evidence type="ECO:0000259" key="1">
    <source>
        <dbReference type="Pfam" id="PF12802"/>
    </source>
</evidence>
<keyword evidence="3" id="KW-1185">Reference proteome</keyword>
<dbReference type="Gene3D" id="1.10.10.10">
    <property type="entry name" value="Winged helix-like DNA-binding domain superfamily/Winged helix DNA-binding domain"/>
    <property type="match status" value="1"/>
</dbReference>
<protein>
    <submittedName>
        <fullName evidence="2">MarR family transcriptional regulator</fullName>
    </submittedName>
</protein>
<evidence type="ECO:0000313" key="3">
    <source>
        <dbReference type="Proteomes" id="UP001596060"/>
    </source>
</evidence>
<proteinExistence type="predicted"/>
<accession>A0ABW0P5H9</accession>
<name>A0ABW0P5H9_9HYPH</name>
<comment type="caution">
    <text evidence="2">The sequence shown here is derived from an EMBL/GenBank/DDBJ whole genome shotgun (WGS) entry which is preliminary data.</text>
</comment>
<dbReference type="InterPro" id="IPR036390">
    <property type="entry name" value="WH_DNA-bd_sf"/>
</dbReference>
<sequence length="113" mass="12165">MGQVHLRAGLDVGPDGLVKPRSIPGPIGITASRIADVTGIPRQTVRRKLAKLESRGWIVPKPSGLWVIALRDGVAVARQGDNGLDALDARSMDRVLRMARQLSKIVTGTERPL</sequence>
<organism evidence="2 3">
    <name type="scientific">Bosea massiliensis</name>
    <dbReference type="NCBI Taxonomy" id="151419"/>
    <lineage>
        <taxon>Bacteria</taxon>
        <taxon>Pseudomonadati</taxon>
        <taxon>Pseudomonadota</taxon>
        <taxon>Alphaproteobacteria</taxon>
        <taxon>Hyphomicrobiales</taxon>
        <taxon>Boseaceae</taxon>
        <taxon>Bosea</taxon>
    </lineage>
</organism>
<evidence type="ECO:0000313" key="2">
    <source>
        <dbReference type="EMBL" id="MFC5506647.1"/>
    </source>
</evidence>
<gene>
    <name evidence="2" type="ORF">ACFPN9_15425</name>
</gene>